<feature type="domain" description="Polyphosphate kinase N-terminal" evidence="11">
    <location>
        <begin position="24"/>
        <end position="127"/>
    </location>
</feature>
<dbReference type="InterPro" id="IPR003414">
    <property type="entry name" value="PP_kinase"/>
</dbReference>
<dbReference type="STRING" id="454171.CP488_00662"/>
<dbReference type="InterPro" id="IPR036830">
    <property type="entry name" value="PP_kinase_middle_dom_sf"/>
</dbReference>
<dbReference type="GO" id="GO:0046872">
    <property type="term" value="F:metal ion binding"/>
    <property type="evidence" value="ECO:0007669"/>
    <property type="project" value="UniProtKB-KW"/>
</dbReference>
<dbReference type="GO" id="GO:0009358">
    <property type="term" value="C:polyphosphate kinase complex"/>
    <property type="evidence" value="ECO:0007669"/>
    <property type="project" value="InterPro"/>
</dbReference>
<keyword evidence="4 8" id="KW-0547">Nucleotide-binding</keyword>
<dbReference type="EMBL" id="HF951689">
    <property type="protein sequence ID" value="CCW34326.1"/>
    <property type="molecule type" value="Genomic_DNA"/>
</dbReference>
<dbReference type="Gene3D" id="3.30.1840.10">
    <property type="entry name" value="Polyphosphate kinase middle domain"/>
    <property type="match status" value="1"/>
</dbReference>
<evidence type="ECO:0000256" key="7">
    <source>
        <dbReference type="ARBA" id="ARBA00022842"/>
    </source>
</evidence>
<dbReference type="SUPFAM" id="SSF140356">
    <property type="entry name" value="PPK N-terminal domain-like"/>
    <property type="match status" value="1"/>
</dbReference>
<feature type="domain" description="Polyphosphate kinase C-terminal" evidence="12">
    <location>
        <begin position="514"/>
        <end position="685"/>
    </location>
</feature>
<comment type="catalytic activity">
    <reaction evidence="8 9">
        <text>[phosphate](n) + ATP = [phosphate](n+1) + ADP</text>
        <dbReference type="Rhea" id="RHEA:19573"/>
        <dbReference type="Rhea" id="RHEA-COMP:9859"/>
        <dbReference type="Rhea" id="RHEA-COMP:14280"/>
        <dbReference type="ChEBI" id="CHEBI:16838"/>
        <dbReference type="ChEBI" id="CHEBI:30616"/>
        <dbReference type="ChEBI" id="CHEBI:456216"/>
        <dbReference type="EC" id="2.7.4.1"/>
    </reaction>
</comment>
<feature type="binding site" evidence="8">
    <location>
        <position position="415"/>
    </location>
    <ligand>
        <name>Mg(2+)</name>
        <dbReference type="ChEBI" id="CHEBI:18420"/>
    </ligand>
</feature>
<dbReference type="CDD" id="cd09168">
    <property type="entry name" value="PLDc_PaPPK1_C2_like"/>
    <property type="match status" value="1"/>
</dbReference>
<dbReference type="NCBIfam" id="NF003917">
    <property type="entry name" value="PRK05443.1-1"/>
    <property type="match status" value="1"/>
</dbReference>
<accession>S0ESM3</accession>
<keyword evidence="15" id="KW-1185">Reference proteome</keyword>
<dbReference type="KEGG" id="ccz:CCALI_00492"/>
<keyword evidence="1 8" id="KW-0597">Phosphoprotein</keyword>
<feature type="binding site" evidence="8">
    <location>
        <position position="574"/>
    </location>
    <ligand>
        <name>ATP</name>
        <dbReference type="ChEBI" id="CHEBI:30616"/>
    </ligand>
</feature>
<keyword evidence="3 8" id="KW-0479">Metal-binding</keyword>
<protein>
    <recommendedName>
        <fullName evidence="8 9">Polyphosphate kinase</fullName>
        <ecNumber evidence="8 9">2.7.4.1</ecNumber>
    </recommendedName>
    <alternativeName>
        <fullName evidence="8">ATP-polyphosphate phosphotransferase</fullName>
    </alternativeName>
    <alternativeName>
        <fullName evidence="8">Polyphosphoric acid kinase</fullName>
    </alternativeName>
</protein>
<evidence type="ECO:0000313" key="15">
    <source>
        <dbReference type="Proteomes" id="UP000014227"/>
    </source>
</evidence>
<dbReference type="EC" id="2.7.4.1" evidence="8 9"/>
<evidence type="ECO:0000256" key="6">
    <source>
        <dbReference type="ARBA" id="ARBA00022840"/>
    </source>
</evidence>
<feature type="active site" description="Phosphohistidine intermediate" evidence="8">
    <location>
        <position position="445"/>
    </location>
</feature>
<dbReference type="PATRIC" id="fig|1303518.3.peg.500"/>
<dbReference type="Pfam" id="PF02503">
    <property type="entry name" value="PP_kinase"/>
    <property type="match status" value="1"/>
</dbReference>
<dbReference type="FunFam" id="3.30.870.10:FF:000001">
    <property type="entry name" value="Polyphosphate kinase"/>
    <property type="match status" value="1"/>
</dbReference>
<comment type="function">
    <text evidence="8 9">Catalyzes the reversible transfer of the terminal phosphate of ATP to form a long-chain polyphosphate (polyP).</text>
</comment>
<feature type="binding site" evidence="8">
    <location>
        <position position="478"/>
    </location>
    <ligand>
        <name>ATP</name>
        <dbReference type="ChEBI" id="CHEBI:30616"/>
    </ligand>
</feature>
<dbReference type="InterPro" id="IPR025200">
    <property type="entry name" value="PPK_C_dom2"/>
</dbReference>
<feature type="binding site" evidence="8">
    <location>
        <position position="602"/>
    </location>
    <ligand>
        <name>ATP</name>
        <dbReference type="ChEBI" id="CHEBI:30616"/>
    </ligand>
</feature>
<dbReference type="PANTHER" id="PTHR30218:SF0">
    <property type="entry name" value="POLYPHOSPHATE KINASE"/>
    <property type="match status" value="1"/>
</dbReference>
<comment type="similarity">
    <text evidence="8 9">Belongs to the polyphosphate kinase 1 (PPK1) family.</text>
</comment>
<dbReference type="InterPro" id="IPR041108">
    <property type="entry name" value="PP_kinase_C_1"/>
</dbReference>
<dbReference type="SUPFAM" id="SSF143724">
    <property type="entry name" value="PHP14-like"/>
    <property type="match status" value="1"/>
</dbReference>
<dbReference type="GO" id="GO:0008976">
    <property type="term" value="F:polyphosphate kinase activity"/>
    <property type="evidence" value="ECO:0007669"/>
    <property type="project" value="UniProtKB-UniRule"/>
</dbReference>
<dbReference type="AlphaFoldDB" id="S0ESM3"/>
<name>S0ESM3_CHTCT</name>
<sequence length="695" mass="79183">MQHEPLESRKPNRRLKQKVQSPLFFNRELSWLEFNARVLDEANNPRNPLLERLKFLAIFSSNLDEFFMIYVSGMRERVSQETGKLPTEQSYLDDLRAIKARLEPLLKAQYDCYRALLPCLAQHGVHIDSYQDLGDKEKAALTTYFEKQVFPVLTPLAVDPGHPFPYISNLSLSLAVIVRDPLSGQQRFARVKVPESSTLPRMVPVPGHTYRYIYLEELIMAHLDRLFVGMEILGAYPFRITRNADLELPEHVATDLLEFIEEALVRRRFGEVERVELSSQMPCEIRRTIIAGVKALEEEVYTVDGPLALNDLMPIASLDIPELRDPPFTPSIPPALRGAQNPFDAIKKQDILLHHPYQSFDCVTDFLRAAADDPNVLTIKHTLYRTSGDSPILNALMDAALNGKQVACLVELKARFDEANNITWARQLENAGVHVVYGLLGLKTHCKVTLVVRRESHGLRRYLHVGTGNYNPRTATVYTDIGLLTCDDDFGADATELFNYLTGYSHQKNYRRFLVAPINLRSRLLELIEREISVHRPDTPGRIIAKMNALVDPEIIQSLYRASQAGVQIDLIVRGMCCLRPGVPGLSENIRVISIVGRFLEHSRIFYFRNGGSEDIYIGSADWMPRNLDRRIEVVVPILDPNNRKELLEVLQIMLEDNIQAWDLHPDGCYTRRHPALGEAERSSQRILLQRLANV</sequence>
<reference evidence="15" key="1">
    <citation type="submission" date="2013-03" db="EMBL/GenBank/DDBJ databases">
        <title>Genome sequence of Chthonomonas calidirosea, the first sequenced genome from the Armatimonadetes phylum (formally candidate division OP10).</title>
        <authorList>
            <person name="Lee K.C.Y."/>
            <person name="Morgan X.C."/>
            <person name="Dunfield P.F."/>
            <person name="Tamas I."/>
            <person name="Houghton K.M."/>
            <person name="Vyssotski M."/>
            <person name="Ryan J.L.J."/>
            <person name="Lagutin K."/>
            <person name="McDonald I.R."/>
            <person name="Stott M.B."/>
        </authorList>
    </citation>
    <scope>NUCLEOTIDE SEQUENCE [LARGE SCALE GENOMIC DNA]</scope>
    <source>
        <strain evidence="15">DSM 23976 / ICMP 18418 / T49</strain>
    </source>
</reference>
<keyword evidence="5 8" id="KW-0418">Kinase</keyword>
<dbReference type="OrthoDB" id="9761456at2"/>
<evidence type="ECO:0000256" key="8">
    <source>
        <dbReference type="HAMAP-Rule" id="MF_00347"/>
    </source>
</evidence>
<evidence type="ECO:0000259" key="13">
    <source>
        <dbReference type="Pfam" id="PF17941"/>
    </source>
</evidence>
<dbReference type="CDD" id="cd09165">
    <property type="entry name" value="PLDc_PaPPK1_C1_like"/>
    <property type="match status" value="1"/>
</dbReference>
<dbReference type="GO" id="GO:0006799">
    <property type="term" value="P:polyphosphate biosynthetic process"/>
    <property type="evidence" value="ECO:0007669"/>
    <property type="project" value="UniProtKB-UniRule"/>
</dbReference>
<keyword evidence="7 8" id="KW-0460">Magnesium</keyword>
<dbReference type="PIRSF" id="PIRSF015589">
    <property type="entry name" value="PP_kinase"/>
    <property type="match status" value="1"/>
</dbReference>
<dbReference type="HAMAP" id="MF_00347">
    <property type="entry name" value="Polyphosphate_kinase"/>
    <property type="match status" value="1"/>
</dbReference>
<keyword evidence="2 8" id="KW-0808">Transferase</keyword>
<feature type="binding site" evidence="8">
    <location>
        <position position="62"/>
    </location>
    <ligand>
        <name>ATP</name>
        <dbReference type="ChEBI" id="CHEBI:30616"/>
    </ligand>
</feature>
<evidence type="ECO:0000313" key="14">
    <source>
        <dbReference type="EMBL" id="CCW34326.1"/>
    </source>
</evidence>
<dbReference type="Pfam" id="PF13090">
    <property type="entry name" value="PP_kinase_C"/>
    <property type="match status" value="1"/>
</dbReference>
<evidence type="ECO:0000256" key="5">
    <source>
        <dbReference type="ARBA" id="ARBA00022777"/>
    </source>
</evidence>
<dbReference type="InterPro" id="IPR025198">
    <property type="entry name" value="PPK_N_dom"/>
</dbReference>
<dbReference type="SUPFAM" id="SSF56024">
    <property type="entry name" value="Phospholipase D/nuclease"/>
    <property type="match status" value="2"/>
</dbReference>
<evidence type="ECO:0000256" key="3">
    <source>
        <dbReference type="ARBA" id="ARBA00022723"/>
    </source>
</evidence>
<dbReference type="NCBIfam" id="NF003921">
    <property type="entry name" value="PRK05443.2-2"/>
    <property type="match status" value="1"/>
</dbReference>
<dbReference type="Gene3D" id="1.20.58.310">
    <property type="entry name" value="Polyphosphate kinase N-terminal domain"/>
    <property type="match status" value="1"/>
</dbReference>
<dbReference type="Gene3D" id="3.30.870.10">
    <property type="entry name" value="Endonuclease Chain A"/>
    <property type="match status" value="2"/>
</dbReference>
<evidence type="ECO:0000256" key="2">
    <source>
        <dbReference type="ARBA" id="ARBA00022679"/>
    </source>
</evidence>
<dbReference type="Pfam" id="PF17941">
    <property type="entry name" value="PP_kinase_C_1"/>
    <property type="match status" value="1"/>
</dbReference>
<dbReference type="InterPro" id="IPR024953">
    <property type="entry name" value="PP_kinase_middle"/>
</dbReference>
<evidence type="ECO:0000256" key="4">
    <source>
        <dbReference type="ARBA" id="ARBA00022741"/>
    </source>
</evidence>
<feature type="domain" description="Polyphosphate kinase middle" evidence="10">
    <location>
        <begin position="137"/>
        <end position="314"/>
    </location>
</feature>
<organism evidence="14 15">
    <name type="scientific">Chthonomonas calidirosea (strain DSM 23976 / ICMP 18418 / T49)</name>
    <dbReference type="NCBI Taxonomy" id="1303518"/>
    <lineage>
        <taxon>Bacteria</taxon>
        <taxon>Bacillati</taxon>
        <taxon>Armatimonadota</taxon>
        <taxon>Chthonomonadia</taxon>
        <taxon>Chthonomonadales</taxon>
        <taxon>Chthonomonadaceae</taxon>
        <taxon>Chthonomonas</taxon>
    </lineage>
</organism>
<evidence type="ECO:0000256" key="9">
    <source>
        <dbReference type="RuleBase" id="RU003800"/>
    </source>
</evidence>
<dbReference type="RefSeq" id="WP_016481888.1">
    <property type="nucleotide sequence ID" value="NC_021487.1"/>
</dbReference>
<dbReference type="Pfam" id="PF13089">
    <property type="entry name" value="PP_kinase_N"/>
    <property type="match status" value="1"/>
</dbReference>
<comment type="cofactor">
    <cofactor evidence="8">
        <name>Mg(2+)</name>
        <dbReference type="ChEBI" id="CHEBI:18420"/>
    </cofactor>
</comment>
<feature type="domain" description="Polyphosphate kinase C-terminal" evidence="13">
    <location>
        <begin position="343"/>
        <end position="506"/>
    </location>
</feature>
<dbReference type="Proteomes" id="UP000014227">
    <property type="component" value="Chromosome I"/>
</dbReference>
<dbReference type="NCBIfam" id="TIGR03705">
    <property type="entry name" value="poly_P_kin"/>
    <property type="match status" value="1"/>
</dbReference>
<dbReference type="PANTHER" id="PTHR30218">
    <property type="entry name" value="POLYPHOSPHATE KINASE"/>
    <property type="match status" value="1"/>
</dbReference>
<dbReference type="NCBIfam" id="NF003918">
    <property type="entry name" value="PRK05443.1-2"/>
    <property type="match status" value="1"/>
</dbReference>
<dbReference type="HOGENOM" id="CLU_009678_5_0_0"/>
<dbReference type="InterPro" id="IPR036832">
    <property type="entry name" value="PPK_N_dom_sf"/>
</dbReference>
<dbReference type="GO" id="GO:0005524">
    <property type="term" value="F:ATP binding"/>
    <property type="evidence" value="ECO:0007669"/>
    <property type="project" value="UniProtKB-KW"/>
</dbReference>
<evidence type="ECO:0000259" key="11">
    <source>
        <dbReference type="Pfam" id="PF13089"/>
    </source>
</evidence>
<dbReference type="eggNOG" id="COG0855">
    <property type="taxonomic scope" value="Bacteria"/>
</dbReference>
<dbReference type="InParanoid" id="S0ESM3"/>
<feature type="binding site" evidence="8">
    <location>
        <position position="385"/>
    </location>
    <ligand>
        <name>Mg(2+)</name>
        <dbReference type="ChEBI" id="CHEBI:18420"/>
    </ligand>
</feature>
<proteinExistence type="inferred from homology"/>
<keyword evidence="6 8" id="KW-0067">ATP-binding</keyword>
<evidence type="ECO:0000259" key="10">
    <source>
        <dbReference type="Pfam" id="PF02503"/>
    </source>
</evidence>
<comment type="PTM">
    <text evidence="8 9">An intermediate of this reaction is the autophosphorylated ppk in which a phosphate is covalently linked to a histidine residue through a N-P bond.</text>
</comment>
<evidence type="ECO:0000259" key="12">
    <source>
        <dbReference type="Pfam" id="PF13090"/>
    </source>
</evidence>
<gene>
    <name evidence="8" type="primary">ppk</name>
    <name evidence="14" type="ORF">CCALI_00492</name>
</gene>
<evidence type="ECO:0000256" key="1">
    <source>
        <dbReference type="ARBA" id="ARBA00022553"/>
    </source>
</evidence>